<evidence type="ECO:0000313" key="7">
    <source>
        <dbReference type="EMBL" id="MBM6704949.1"/>
    </source>
</evidence>
<dbReference type="Gene3D" id="3.40.50.10810">
    <property type="entry name" value="Tandem AAA-ATPase domain"/>
    <property type="match status" value="1"/>
</dbReference>
<dbReference type="InterPro" id="IPR022138">
    <property type="entry name" value="DUF3670"/>
</dbReference>
<dbReference type="Pfam" id="PF04434">
    <property type="entry name" value="SWIM"/>
    <property type="match status" value="1"/>
</dbReference>
<feature type="domain" description="Helicase C-terminal" evidence="6">
    <location>
        <begin position="1130"/>
        <end position="1286"/>
    </location>
</feature>
<keyword evidence="2" id="KW-0479">Metal-binding</keyword>
<dbReference type="SMART" id="SM00490">
    <property type="entry name" value="HELICc"/>
    <property type="match status" value="1"/>
</dbReference>
<feature type="domain" description="SWIM-type" evidence="4">
    <location>
        <begin position="112"/>
        <end position="148"/>
    </location>
</feature>
<dbReference type="InterPro" id="IPR027417">
    <property type="entry name" value="P-loop_NTPase"/>
</dbReference>
<dbReference type="InterPro" id="IPR001650">
    <property type="entry name" value="Helicase_C-like"/>
</dbReference>
<dbReference type="InterPro" id="IPR049730">
    <property type="entry name" value="SNF2/RAD54-like_C"/>
</dbReference>
<dbReference type="InterPro" id="IPR038718">
    <property type="entry name" value="SNF2-like_sf"/>
</dbReference>
<dbReference type="PROSITE" id="PS51192">
    <property type="entry name" value="HELICASE_ATP_BIND_1"/>
    <property type="match status" value="1"/>
</dbReference>
<reference evidence="7 8" key="1">
    <citation type="journal article" date="2021" name="Sci. Rep.">
        <title>The distribution of antibiotic resistance genes in chicken gut microbiota commensals.</title>
        <authorList>
            <person name="Juricova H."/>
            <person name="Matiasovicova J."/>
            <person name="Kubasova T."/>
            <person name="Cejkova D."/>
            <person name="Rychlik I."/>
        </authorList>
    </citation>
    <scope>NUCLEOTIDE SEQUENCE [LARGE SCALE GENOMIC DNA]</scope>
    <source>
        <strain evidence="7 8">An829</strain>
    </source>
</reference>
<evidence type="ECO:0000256" key="3">
    <source>
        <dbReference type="SAM" id="MobiDB-lite"/>
    </source>
</evidence>
<dbReference type="Gene3D" id="3.40.50.300">
    <property type="entry name" value="P-loop containing nucleotide triphosphate hydrolases"/>
    <property type="match status" value="1"/>
</dbReference>
<dbReference type="Pfam" id="PF00176">
    <property type="entry name" value="SNF2-rel_dom"/>
    <property type="match status" value="1"/>
</dbReference>
<dbReference type="Proteomes" id="UP000715095">
    <property type="component" value="Unassembled WGS sequence"/>
</dbReference>
<keyword evidence="7" id="KW-0547">Nucleotide-binding</keyword>
<evidence type="ECO:0000313" key="8">
    <source>
        <dbReference type="Proteomes" id="UP000715095"/>
    </source>
</evidence>
<dbReference type="InterPro" id="IPR007527">
    <property type="entry name" value="Znf_SWIM"/>
</dbReference>
<dbReference type="PROSITE" id="PS51194">
    <property type="entry name" value="HELICASE_CTER"/>
    <property type="match status" value="1"/>
</dbReference>
<evidence type="ECO:0000256" key="2">
    <source>
        <dbReference type="PROSITE-ProRule" id="PRU00325"/>
    </source>
</evidence>
<dbReference type="InterPro" id="IPR014001">
    <property type="entry name" value="Helicase_ATP-bd"/>
</dbReference>
<feature type="domain" description="Helicase ATP-binding" evidence="5">
    <location>
        <begin position="811"/>
        <end position="972"/>
    </location>
</feature>
<dbReference type="EMBL" id="JACJJC010000030">
    <property type="protein sequence ID" value="MBM6704949.1"/>
    <property type="molecule type" value="Genomic_DNA"/>
</dbReference>
<dbReference type="PROSITE" id="PS50966">
    <property type="entry name" value="ZF_SWIM"/>
    <property type="match status" value="1"/>
</dbReference>
<dbReference type="Pfam" id="PF00271">
    <property type="entry name" value="Helicase_C"/>
    <property type="match status" value="1"/>
</dbReference>
<keyword evidence="1" id="KW-0378">Hydrolase</keyword>
<keyword evidence="7" id="KW-0347">Helicase</keyword>
<keyword evidence="8" id="KW-1185">Reference proteome</keyword>
<gene>
    <name evidence="7" type="ORF">H6A60_10740</name>
</gene>
<keyword evidence="2" id="KW-0863">Zinc-finger</keyword>
<evidence type="ECO:0000256" key="1">
    <source>
        <dbReference type="ARBA" id="ARBA00022801"/>
    </source>
</evidence>
<feature type="region of interest" description="Disordered" evidence="3">
    <location>
        <begin position="1060"/>
        <end position="1081"/>
    </location>
</feature>
<dbReference type="SMART" id="SM00487">
    <property type="entry name" value="DEXDc"/>
    <property type="match status" value="1"/>
</dbReference>
<keyword evidence="7" id="KW-0067">ATP-binding</keyword>
<dbReference type="GO" id="GO:0004386">
    <property type="term" value="F:helicase activity"/>
    <property type="evidence" value="ECO:0007669"/>
    <property type="project" value="UniProtKB-KW"/>
</dbReference>
<dbReference type="SUPFAM" id="SSF52540">
    <property type="entry name" value="P-loop containing nucleoside triphosphate hydrolases"/>
    <property type="match status" value="2"/>
</dbReference>
<dbReference type="InterPro" id="IPR000330">
    <property type="entry name" value="SNF2_N"/>
</dbReference>
<evidence type="ECO:0000259" key="5">
    <source>
        <dbReference type="PROSITE" id="PS51192"/>
    </source>
</evidence>
<sequence>MAKRRTYGNTWWGAAWLRALESVDHANRLPRGRSYCNTGRIASCEWHPETLSVEALVDGSAYYPYEVHIALPPIAPKKAEQLLAQVARDPVLVAELLDGTLSPAVAEIAASLGIELFPKSWRSMTLSCSCPDSARVCKHIAAVFYALADMIDGDPFLVFKLRGLDLQGALKARGIDVTDTVTAKPLTLEAFLAAATEDRADPEPLAPEAALEKLRSIPYGQLTSMRPTLEKLLPGRVDPGMKESFRGEILRMIDAAGRAVRKTVELCAFESAARAIAQAGAAEAAPSHTVCTDWHAYLSQTLARSPKAHASIAPEAFRLNLAIDFDDTAGASAALLRISRPPRARKDRVERFETDPNAVFAALLALTSADARYEAPTVECWREITAAAARLIESASVVPALIVPEGIEHPMPRVLWTPALRSRPVATLFDALVEGVAPFAEKLFEPETLRFMPEAKSRIRRTVFLALTTAVGALLRATYAAKAGERVESLYCAAALGEDMRFADGRFPPRAERLFTRSLRAFLLGDAYPWRPVLTARIHAEGVKLNFGVLGRAVDPQSIEAAQTAPDVPDDEEVDARATDPHAADFSVKRPVMLAKLLKDDRYAKDRFAALSILKTLAGAYPALEDIREQGGKPLTLLSSELKEFLFDAAPVLTLLGVSVMLPEKLKRLLKPRLVAHLDAGPKSGASVLGRDALSRFDWSVALGDRKLTPEEFERLKAHAGEVVRIGDDFVWIDPNELAAMAATLEKAPQPSYLEKMRAALTGEYRGAEVDVSERVREGLARLTAVDDVAPPPDLCATLRPYQARGYAWLMKNLRLGIGALIADDMGLGKTLQVIAAIDKLKLEGELVKGRVLAVVPTTLMTNWQREIAKFAPSLTVGLYHGPNRKLPEDRSTLPDVVLTSYGTMRRDAEVLSAVRWRLLVLDEAQAVKNASSAQAAAAKALGAPQTIAMTGTPVENRLMEYWSILNTVQPHLLGSAQDFQKTFVLPIESDRDPAAAKAFRRLTAPFMLRRLKTDKTIISDLPERNTIDRFVTLTPEQAALYGKVLQSHLDKIRDIERRAAGSTAPESGGEAPPSTDAQPVKAPIAAEDAKAARRGQVLKLIMSLKQICNSPSQYSKTEAPLPDSGKGAALLEILERCRESDRKVLIFTQFREMGERLQTWIERATGERPDFLHGGVSVANRQKMVDRFQNDRAVRVMIISLKAGGTGLNLTAASAVVHYDLWWNPAVEAQATDRAYRIGQRRDVIVWRFVCAGTFEERINEMLAAKRDLADLTVATGETWIGDLPTRELESIFSLDRSTEA</sequence>
<evidence type="ECO:0000259" key="6">
    <source>
        <dbReference type="PROSITE" id="PS51194"/>
    </source>
</evidence>
<dbReference type="PANTHER" id="PTHR10799">
    <property type="entry name" value="SNF2/RAD54 HELICASE FAMILY"/>
    <property type="match status" value="1"/>
</dbReference>
<evidence type="ECO:0000259" key="4">
    <source>
        <dbReference type="PROSITE" id="PS50966"/>
    </source>
</evidence>
<dbReference type="RefSeq" id="WP_205104484.1">
    <property type="nucleotide sequence ID" value="NZ_JACJJC010000030.1"/>
</dbReference>
<dbReference type="Pfam" id="PF12419">
    <property type="entry name" value="DUF3670"/>
    <property type="match status" value="1"/>
</dbReference>
<proteinExistence type="predicted"/>
<name>A0ABS2DUI0_9BURK</name>
<keyword evidence="2" id="KW-0862">Zinc</keyword>
<protein>
    <submittedName>
        <fullName evidence="7">DEAD/DEAH box helicase</fullName>
    </submittedName>
</protein>
<organism evidence="7 8">
    <name type="scientific">Sutterella massiliensis</name>
    <dbReference type="NCBI Taxonomy" id="1816689"/>
    <lineage>
        <taxon>Bacteria</taxon>
        <taxon>Pseudomonadati</taxon>
        <taxon>Pseudomonadota</taxon>
        <taxon>Betaproteobacteria</taxon>
        <taxon>Burkholderiales</taxon>
        <taxon>Sutterellaceae</taxon>
        <taxon>Sutterella</taxon>
    </lineage>
</organism>
<comment type="caution">
    <text evidence="7">The sequence shown here is derived from an EMBL/GenBank/DDBJ whole genome shotgun (WGS) entry which is preliminary data.</text>
</comment>
<accession>A0ABS2DUI0</accession>
<dbReference type="CDD" id="cd18793">
    <property type="entry name" value="SF2_C_SNF"/>
    <property type="match status" value="1"/>
</dbReference>